<reference evidence="1" key="1">
    <citation type="submission" date="2020-01" db="EMBL/GenBank/DDBJ databases">
        <authorList>
            <consortium name="DOE Joint Genome Institute"/>
            <person name="Haridas S."/>
            <person name="Albert R."/>
            <person name="Binder M."/>
            <person name="Bloem J."/>
            <person name="Labutti K."/>
            <person name="Salamov A."/>
            <person name="Andreopoulos B."/>
            <person name="Baker S.E."/>
            <person name="Barry K."/>
            <person name="Bills G."/>
            <person name="Bluhm B.H."/>
            <person name="Cannon C."/>
            <person name="Castanera R."/>
            <person name="Culley D.E."/>
            <person name="Daum C."/>
            <person name="Ezra D."/>
            <person name="Gonzalez J.B."/>
            <person name="Henrissat B."/>
            <person name="Kuo A."/>
            <person name="Liang C."/>
            <person name="Lipzen A."/>
            <person name="Lutzoni F."/>
            <person name="Magnuson J."/>
            <person name="Mondo S."/>
            <person name="Nolan M."/>
            <person name="Ohm R."/>
            <person name="Pangilinan J."/>
            <person name="Park H.-J."/>
            <person name="Ramirez L."/>
            <person name="Alfaro M."/>
            <person name="Sun H."/>
            <person name="Tritt A."/>
            <person name="Yoshinaga Y."/>
            <person name="Zwiers L.-H."/>
            <person name="Turgeon B.G."/>
            <person name="Goodwin S.B."/>
            <person name="Spatafora J.W."/>
            <person name="Crous P.W."/>
            <person name="Grigoriev I.V."/>
        </authorList>
    </citation>
    <scope>NUCLEOTIDE SEQUENCE</scope>
    <source>
        <strain evidence="1">P77</strain>
    </source>
</reference>
<gene>
    <name evidence="1" type="ORF">BDW02DRAFT_568718</name>
</gene>
<organism evidence="1 2">
    <name type="scientific">Decorospora gaudefroyi</name>
    <dbReference type="NCBI Taxonomy" id="184978"/>
    <lineage>
        <taxon>Eukaryota</taxon>
        <taxon>Fungi</taxon>
        <taxon>Dikarya</taxon>
        <taxon>Ascomycota</taxon>
        <taxon>Pezizomycotina</taxon>
        <taxon>Dothideomycetes</taxon>
        <taxon>Pleosporomycetidae</taxon>
        <taxon>Pleosporales</taxon>
        <taxon>Pleosporineae</taxon>
        <taxon>Pleosporaceae</taxon>
        <taxon>Decorospora</taxon>
    </lineage>
</organism>
<dbReference type="AlphaFoldDB" id="A0A6A5KH28"/>
<evidence type="ECO:0000313" key="1">
    <source>
        <dbReference type="EMBL" id="KAF1834752.1"/>
    </source>
</evidence>
<keyword evidence="2" id="KW-1185">Reference proteome</keyword>
<protein>
    <submittedName>
        <fullName evidence="1">Uncharacterized protein</fullName>
    </submittedName>
</protein>
<name>A0A6A5KH28_9PLEO</name>
<proteinExistence type="predicted"/>
<dbReference type="Proteomes" id="UP000800040">
    <property type="component" value="Unassembled WGS sequence"/>
</dbReference>
<dbReference type="EMBL" id="ML975297">
    <property type="protein sequence ID" value="KAF1834752.1"/>
    <property type="molecule type" value="Genomic_DNA"/>
</dbReference>
<evidence type="ECO:0000313" key="2">
    <source>
        <dbReference type="Proteomes" id="UP000800040"/>
    </source>
</evidence>
<accession>A0A6A5KH28</accession>
<sequence length="239" mass="26722">MAPLSQPFVSTIVAEEELQDSFSSMDIYTSATLAEQSPYHSAFSQHREGLLSGPSTLLIASHSGTLFDYAYQRSAAEGVVSSDRNRQLIEQTESNHRRYTIEFPIRALCAVSNTFREGCETCPDISQVSFDMGNILPGYAMCVLDWLVKALRSKTSMAFVPGEPNIDGEDKWYWVYCYAAMRSLGMETCRKDRVSAFTADTRSIICAMQRNLRTTPALCNACEPTMERKPMWSSSLIAL</sequence>
<dbReference type="OrthoDB" id="3793678at2759"/>